<sequence>MQKGTIAQIQASHLRTDTLETELAKGAKKAERKDCRKAFAGLGLLALVPLAASTVTDLGCKW</sequence>
<feature type="transmembrane region" description="Helical" evidence="1">
    <location>
        <begin position="38"/>
        <end position="56"/>
    </location>
</feature>
<keyword evidence="3" id="KW-1185">Reference proteome</keyword>
<keyword evidence="1" id="KW-0812">Transmembrane</keyword>
<accession>A0A923I0N8</accession>
<reference evidence="2" key="1">
    <citation type="submission" date="2020-08" db="EMBL/GenBank/DDBJ databases">
        <title>Novel species isolated from subtropical streams in China.</title>
        <authorList>
            <person name="Lu H."/>
        </authorList>
    </citation>
    <scope>NUCLEOTIDE SEQUENCE</scope>
    <source>
        <strain evidence="2">CY7W</strain>
    </source>
</reference>
<keyword evidence="1" id="KW-0472">Membrane</keyword>
<keyword evidence="1" id="KW-1133">Transmembrane helix</keyword>
<comment type="caution">
    <text evidence="2">The sequence shown here is derived from an EMBL/GenBank/DDBJ whole genome shotgun (WGS) entry which is preliminary data.</text>
</comment>
<name>A0A923I0N8_9BURK</name>
<dbReference type="Proteomes" id="UP000612361">
    <property type="component" value="Unassembled WGS sequence"/>
</dbReference>
<evidence type="ECO:0000256" key="1">
    <source>
        <dbReference type="SAM" id="Phobius"/>
    </source>
</evidence>
<evidence type="ECO:0000313" key="2">
    <source>
        <dbReference type="EMBL" id="MBC3933804.1"/>
    </source>
</evidence>
<organism evidence="2 3">
    <name type="scientific">Undibacterium rugosum</name>
    <dbReference type="NCBI Taxonomy" id="2762291"/>
    <lineage>
        <taxon>Bacteria</taxon>
        <taxon>Pseudomonadati</taxon>
        <taxon>Pseudomonadota</taxon>
        <taxon>Betaproteobacteria</taxon>
        <taxon>Burkholderiales</taxon>
        <taxon>Oxalobacteraceae</taxon>
        <taxon>Undibacterium</taxon>
    </lineage>
</organism>
<protein>
    <submittedName>
        <fullName evidence="2">Uncharacterized protein</fullName>
    </submittedName>
</protein>
<proteinExistence type="predicted"/>
<evidence type="ECO:0000313" key="3">
    <source>
        <dbReference type="Proteomes" id="UP000612361"/>
    </source>
</evidence>
<dbReference type="EMBL" id="JACOGG010000001">
    <property type="protein sequence ID" value="MBC3933804.1"/>
    <property type="molecule type" value="Genomic_DNA"/>
</dbReference>
<gene>
    <name evidence="2" type="ORF">H8K47_00395</name>
</gene>
<dbReference type="AlphaFoldDB" id="A0A923I0N8"/>